<protein>
    <submittedName>
        <fullName evidence="2">CoA transferase</fullName>
    </submittedName>
</protein>
<comment type="caution">
    <text evidence="2">The sequence shown here is derived from an EMBL/GenBank/DDBJ whole genome shotgun (WGS) entry which is preliminary data.</text>
</comment>
<dbReference type="Gene3D" id="3.30.1540.10">
    <property type="entry name" value="formyl-coa transferase, domain 3"/>
    <property type="match status" value="1"/>
</dbReference>
<dbReference type="InterPro" id="IPR003673">
    <property type="entry name" value="CoA-Trfase_fam_III"/>
</dbReference>
<evidence type="ECO:0000256" key="1">
    <source>
        <dbReference type="ARBA" id="ARBA00022679"/>
    </source>
</evidence>
<dbReference type="SUPFAM" id="SSF89796">
    <property type="entry name" value="CoA-transferase family III (CaiB/BaiF)"/>
    <property type="match status" value="1"/>
</dbReference>
<dbReference type="RefSeq" id="WP_094923466.1">
    <property type="nucleotide sequence ID" value="NZ_NPIA01000003.1"/>
</dbReference>
<dbReference type="Proteomes" id="UP000217083">
    <property type="component" value="Unassembled WGS sequence"/>
</dbReference>
<reference evidence="2 3" key="2">
    <citation type="submission" date="2017-09" db="EMBL/GenBank/DDBJ databases">
        <title>Bacillus patelloidae sp. nov., isolated from the intestinal tract of a marine limpet.</title>
        <authorList>
            <person name="Liu R."/>
            <person name="Dong C."/>
            <person name="Shao Z."/>
        </authorList>
    </citation>
    <scope>NUCLEOTIDE SEQUENCE [LARGE SCALE GENOMIC DNA]</scope>
    <source>
        <strain evidence="2 3">SA5d-4</strain>
    </source>
</reference>
<dbReference type="EMBL" id="NPIA01000003">
    <property type="protein sequence ID" value="OZM57105.1"/>
    <property type="molecule type" value="Genomic_DNA"/>
</dbReference>
<proteinExistence type="predicted"/>
<evidence type="ECO:0000313" key="2">
    <source>
        <dbReference type="EMBL" id="OZM57105.1"/>
    </source>
</evidence>
<accession>A0A263BTU7</accession>
<reference evidence="3" key="1">
    <citation type="submission" date="2017-08" db="EMBL/GenBank/DDBJ databases">
        <authorList>
            <person name="Huang Z."/>
        </authorList>
    </citation>
    <scope>NUCLEOTIDE SEQUENCE [LARGE SCALE GENOMIC DNA]</scope>
    <source>
        <strain evidence="3">SA5d-4</strain>
    </source>
</reference>
<dbReference type="PANTHER" id="PTHR48207:SF3">
    <property type="entry name" value="SUCCINATE--HYDROXYMETHYLGLUTARATE COA-TRANSFERASE"/>
    <property type="match status" value="1"/>
</dbReference>
<organism evidence="2 3">
    <name type="scientific">Lottiidibacillus patelloidae</name>
    <dbReference type="NCBI Taxonomy" id="2670334"/>
    <lineage>
        <taxon>Bacteria</taxon>
        <taxon>Bacillati</taxon>
        <taxon>Bacillota</taxon>
        <taxon>Bacilli</taxon>
        <taxon>Bacillales</taxon>
        <taxon>Bacillaceae</taxon>
        <taxon>Lottiidibacillus</taxon>
    </lineage>
</organism>
<dbReference type="PANTHER" id="PTHR48207">
    <property type="entry name" value="SUCCINATE--HYDROXYMETHYLGLUTARATE COA-TRANSFERASE"/>
    <property type="match status" value="1"/>
</dbReference>
<keyword evidence="3" id="KW-1185">Reference proteome</keyword>
<dbReference type="InterPro" id="IPR044855">
    <property type="entry name" value="CoA-Trfase_III_dom3_sf"/>
</dbReference>
<dbReference type="AlphaFoldDB" id="A0A263BTU7"/>
<dbReference type="Gene3D" id="3.40.50.10540">
    <property type="entry name" value="Crotonobetainyl-coa:carnitine coa-transferase, domain 1"/>
    <property type="match status" value="1"/>
</dbReference>
<dbReference type="InterPro" id="IPR050483">
    <property type="entry name" value="CoA-transferase_III_domain"/>
</dbReference>
<dbReference type="GO" id="GO:0008410">
    <property type="term" value="F:CoA-transferase activity"/>
    <property type="evidence" value="ECO:0007669"/>
    <property type="project" value="TreeGrafter"/>
</dbReference>
<sequence>MKALPNIKVLDLTRVLAGPYCTMILGDLGADVIKVEAPGGSDDTRKWGPPFIANESAYYLCTNRNKRALTINLRTVQGRNIIKKLVKSSDVIIHNFKTGAMEKWGLSYEELSQINEQLIFCSISGFGETGPLKGQPGYDAMIQAMGGLMSITGSKESGPTKVGVAVADLSAGLYATIAILAALNERNNSGKGQKIDISLFDTQIAMLANVASNYLISGKVPELHGNEHPNIVPYQPFHTKDGQLVVAVGNDTQFEKLCQVIGLDSLLADSRFATNAKRLENREELLNILKETILNWKKADLHEKLVGAGIPSGPIQNVKEVFEHPQTSERNMVVKAAFPNQESVSLVGSPLKMSRTKISVERHPPKAGEHTEEILTEHGFSEEEIALLKKENVI</sequence>
<keyword evidence="1 2" id="KW-0808">Transferase</keyword>
<dbReference type="Pfam" id="PF02515">
    <property type="entry name" value="CoA_transf_3"/>
    <property type="match status" value="1"/>
</dbReference>
<dbReference type="InterPro" id="IPR023606">
    <property type="entry name" value="CoA-Trfase_III_dom_1_sf"/>
</dbReference>
<name>A0A263BTU7_9BACI</name>
<gene>
    <name evidence="2" type="ORF">CIB95_06450</name>
</gene>
<evidence type="ECO:0000313" key="3">
    <source>
        <dbReference type="Proteomes" id="UP000217083"/>
    </source>
</evidence>